<organism evidence="10 11">
    <name type="scientific">Actinacidiphila glaucinigra</name>
    <dbReference type="NCBI Taxonomy" id="235986"/>
    <lineage>
        <taxon>Bacteria</taxon>
        <taxon>Bacillati</taxon>
        <taxon>Actinomycetota</taxon>
        <taxon>Actinomycetes</taxon>
        <taxon>Kitasatosporales</taxon>
        <taxon>Streptomycetaceae</taxon>
        <taxon>Actinacidiphila</taxon>
    </lineage>
</organism>
<accession>A0A239B8D2</accession>
<dbReference type="PROSITE" id="PS00138">
    <property type="entry name" value="SUBTILASE_SER"/>
    <property type="match status" value="1"/>
</dbReference>
<dbReference type="Gene3D" id="3.30.70.80">
    <property type="entry name" value="Peptidase S8 propeptide/proteinase inhibitor I9"/>
    <property type="match status" value="1"/>
</dbReference>
<feature type="domain" description="Peptidase S8/S53" evidence="8">
    <location>
        <begin position="165"/>
        <end position="390"/>
    </location>
</feature>
<keyword evidence="2 5" id="KW-0645">Protease</keyword>
<sequence length="408" mass="42104">MRVSLRRTFAAVLMTAVPALAALPASSPAQAHSPGALAPLLRVGAPNSIPGRYIVTLAPDSDPSSVASAAGITPAHVYDRVMRGFAAPLTGRQLARVRALPSVRGVEQDTTVTLPAEDRVPVATGRRLPIGTPPAGTGRFWGLERVNNRAPATHGFTVRATGAKVTAYIIDSGIDFTHPEFGGRARPGIDEMEDDRNAADCAGHGTHVAGTVGGAHTGIARAVSLVSVRVLDCEARGPNSGIIAGINWVARHAVRPAVANISLGGLYSPTMNESLDALARSGVFPVVAAGNDDVSSCAISPASATEAFTVAATDRADHRAPFSNFGNCVNLNAPGVDIASAFPNGLYAIMSGTSMAAPHVTGIAALYKDTYGDAGFEVLKKWLVDHATRSTVAEPWGTPQLVAFTGDL</sequence>
<feature type="active site" description="Charge relay system" evidence="5">
    <location>
        <position position="171"/>
    </location>
</feature>
<dbReference type="InterPro" id="IPR010259">
    <property type="entry name" value="S8pro/Inhibitor_I9"/>
</dbReference>
<keyword evidence="4 5" id="KW-0720">Serine protease</keyword>
<dbReference type="RefSeq" id="WP_245938685.1">
    <property type="nucleotide sequence ID" value="NZ_FZOF01000002.1"/>
</dbReference>
<dbReference type="Proteomes" id="UP000198280">
    <property type="component" value="Unassembled WGS sequence"/>
</dbReference>
<name>A0A239B8D2_9ACTN</name>
<dbReference type="PROSITE" id="PS00137">
    <property type="entry name" value="SUBTILASE_HIS"/>
    <property type="match status" value="1"/>
</dbReference>
<keyword evidence="11" id="KW-1185">Reference proteome</keyword>
<dbReference type="InterPro" id="IPR023828">
    <property type="entry name" value="Peptidase_S8_Ser-AS"/>
</dbReference>
<feature type="domain" description="Inhibitor I9" evidence="9">
    <location>
        <begin position="70"/>
        <end position="114"/>
    </location>
</feature>
<dbReference type="PRINTS" id="PR00723">
    <property type="entry name" value="SUBTILISIN"/>
</dbReference>
<keyword evidence="3 5" id="KW-0378">Hydrolase</keyword>
<dbReference type="InterPro" id="IPR034193">
    <property type="entry name" value="PCSK9_ProteinaseK-like"/>
</dbReference>
<protein>
    <submittedName>
        <fullName evidence="10">Peptidase inhibitor I9</fullName>
    </submittedName>
</protein>
<dbReference type="Pfam" id="PF05922">
    <property type="entry name" value="Inhibitor_I9"/>
    <property type="match status" value="1"/>
</dbReference>
<evidence type="ECO:0000256" key="2">
    <source>
        <dbReference type="ARBA" id="ARBA00022670"/>
    </source>
</evidence>
<evidence type="ECO:0000259" key="9">
    <source>
        <dbReference type="Pfam" id="PF05922"/>
    </source>
</evidence>
<feature type="chain" id="PRO_5039201744" evidence="7">
    <location>
        <begin position="22"/>
        <end position="408"/>
    </location>
</feature>
<dbReference type="FunFam" id="3.40.50.200:FF:000014">
    <property type="entry name" value="Proteinase K"/>
    <property type="match status" value="1"/>
</dbReference>
<dbReference type="PANTHER" id="PTHR43806">
    <property type="entry name" value="PEPTIDASE S8"/>
    <property type="match status" value="1"/>
</dbReference>
<evidence type="ECO:0000313" key="10">
    <source>
        <dbReference type="EMBL" id="SNS03791.1"/>
    </source>
</evidence>
<dbReference type="InterPro" id="IPR015500">
    <property type="entry name" value="Peptidase_S8_subtilisin-rel"/>
</dbReference>
<evidence type="ECO:0000259" key="8">
    <source>
        <dbReference type="Pfam" id="PF00082"/>
    </source>
</evidence>
<dbReference type="InterPro" id="IPR050131">
    <property type="entry name" value="Peptidase_S8_subtilisin-like"/>
</dbReference>
<dbReference type="EMBL" id="FZOF01000002">
    <property type="protein sequence ID" value="SNS03791.1"/>
    <property type="molecule type" value="Genomic_DNA"/>
</dbReference>
<dbReference type="InterPro" id="IPR036852">
    <property type="entry name" value="Peptidase_S8/S53_dom_sf"/>
</dbReference>
<proteinExistence type="inferred from homology"/>
<dbReference type="InterPro" id="IPR023827">
    <property type="entry name" value="Peptidase_S8_Asp-AS"/>
</dbReference>
<feature type="active site" description="Charge relay system" evidence="5">
    <location>
        <position position="204"/>
    </location>
</feature>
<dbReference type="GO" id="GO:0004252">
    <property type="term" value="F:serine-type endopeptidase activity"/>
    <property type="evidence" value="ECO:0007669"/>
    <property type="project" value="UniProtKB-UniRule"/>
</dbReference>
<dbReference type="AlphaFoldDB" id="A0A239B8D2"/>
<evidence type="ECO:0000313" key="11">
    <source>
        <dbReference type="Proteomes" id="UP000198280"/>
    </source>
</evidence>
<dbReference type="GO" id="GO:0005615">
    <property type="term" value="C:extracellular space"/>
    <property type="evidence" value="ECO:0007669"/>
    <property type="project" value="TreeGrafter"/>
</dbReference>
<gene>
    <name evidence="10" type="ORF">SAMN05216252_102434</name>
</gene>
<reference evidence="10 11" key="1">
    <citation type="submission" date="2017-06" db="EMBL/GenBank/DDBJ databases">
        <authorList>
            <person name="Kim H.J."/>
            <person name="Triplett B.A."/>
        </authorList>
    </citation>
    <scope>NUCLEOTIDE SEQUENCE [LARGE SCALE GENOMIC DNA]</scope>
    <source>
        <strain evidence="10 11">CGMCC 4.1858</strain>
    </source>
</reference>
<dbReference type="InterPro" id="IPR037045">
    <property type="entry name" value="S8pro/Inhibitor_I9_sf"/>
</dbReference>
<evidence type="ECO:0000256" key="7">
    <source>
        <dbReference type="SAM" id="SignalP"/>
    </source>
</evidence>
<dbReference type="GO" id="GO:0006508">
    <property type="term" value="P:proteolysis"/>
    <property type="evidence" value="ECO:0007669"/>
    <property type="project" value="UniProtKB-KW"/>
</dbReference>
<dbReference type="CDD" id="cd04077">
    <property type="entry name" value="Peptidases_S8_PCSK9_ProteinaseK_like"/>
    <property type="match status" value="1"/>
</dbReference>
<evidence type="ECO:0000256" key="1">
    <source>
        <dbReference type="ARBA" id="ARBA00011073"/>
    </source>
</evidence>
<keyword evidence="7" id="KW-0732">Signal</keyword>
<dbReference type="PROSITE" id="PS00136">
    <property type="entry name" value="SUBTILASE_ASP"/>
    <property type="match status" value="1"/>
</dbReference>
<dbReference type="SUPFAM" id="SSF52743">
    <property type="entry name" value="Subtilisin-like"/>
    <property type="match status" value="1"/>
</dbReference>
<dbReference type="PANTHER" id="PTHR43806:SF11">
    <property type="entry name" value="CEREVISIN-RELATED"/>
    <property type="match status" value="1"/>
</dbReference>
<evidence type="ECO:0000256" key="4">
    <source>
        <dbReference type="ARBA" id="ARBA00022825"/>
    </source>
</evidence>
<dbReference type="Gene3D" id="3.40.50.200">
    <property type="entry name" value="Peptidase S8/S53 domain"/>
    <property type="match status" value="1"/>
</dbReference>
<comment type="similarity">
    <text evidence="1 5 6">Belongs to the peptidase S8 family.</text>
</comment>
<evidence type="ECO:0000256" key="3">
    <source>
        <dbReference type="ARBA" id="ARBA00022801"/>
    </source>
</evidence>
<dbReference type="InterPro" id="IPR022398">
    <property type="entry name" value="Peptidase_S8_His-AS"/>
</dbReference>
<dbReference type="Pfam" id="PF00082">
    <property type="entry name" value="Peptidase_S8"/>
    <property type="match status" value="1"/>
</dbReference>
<evidence type="ECO:0000256" key="6">
    <source>
        <dbReference type="RuleBase" id="RU003355"/>
    </source>
</evidence>
<feature type="active site" description="Charge relay system" evidence="5">
    <location>
        <position position="354"/>
    </location>
</feature>
<dbReference type="SUPFAM" id="SSF54897">
    <property type="entry name" value="Protease propeptides/inhibitors"/>
    <property type="match status" value="1"/>
</dbReference>
<evidence type="ECO:0000256" key="5">
    <source>
        <dbReference type="PROSITE-ProRule" id="PRU01240"/>
    </source>
</evidence>
<dbReference type="PROSITE" id="PS51892">
    <property type="entry name" value="SUBTILASE"/>
    <property type="match status" value="1"/>
</dbReference>
<feature type="signal peptide" evidence="7">
    <location>
        <begin position="1"/>
        <end position="21"/>
    </location>
</feature>
<dbReference type="InterPro" id="IPR000209">
    <property type="entry name" value="Peptidase_S8/S53_dom"/>
</dbReference>